<dbReference type="GeneID" id="69058454"/>
<organism evidence="2 3">
    <name type="scientific">Lentilactobacillus hilgardii</name>
    <name type="common">Lactobacillus hilgardii</name>
    <dbReference type="NCBI Taxonomy" id="1588"/>
    <lineage>
        <taxon>Bacteria</taxon>
        <taxon>Bacillati</taxon>
        <taxon>Bacillota</taxon>
        <taxon>Bacilli</taxon>
        <taxon>Lactobacillales</taxon>
        <taxon>Lactobacillaceae</taxon>
        <taxon>Lentilactobacillus</taxon>
    </lineage>
</organism>
<evidence type="ECO:0000313" key="3">
    <source>
        <dbReference type="Proteomes" id="UP000465035"/>
    </source>
</evidence>
<dbReference type="RefSeq" id="WP_003554415.1">
    <property type="nucleotide sequence ID" value="NZ_CABKOL010000102.1"/>
</dbReference>
<dbReference type="SMR" id="A0A6P1EBY6"/>
<dbReference type="Pfam" id="PF13529">
    <property type="entry name" value="Peptidase_C39_2"/>
    <property type="match status" value="1"/>
</dbReference>
<gene>
    <name evidence="2" type="ORF">GQR93_08760</name>
</gene>
<protein>
    <recommendedName>
        <fullName evidence="1">Peptidase C39-like domain-containing protein</fullName>
    </recommendedName>
</protein>
<dbReference type="EMBL" id="CP047121">
    <property type="protein sequence ID" value="QHB52273.1"/>
    <property type="molecule type" value="Genomic_DNA"/>
</dbReference>
<proteinExistence type="predicted"/>
<evidence type="ECO:0000313" key="2">
    <source>
        <dbReference type="EMBL" id="QHB52273.1"/>
    </source>
</evidence>
<dbReference type="PANTHER" id="PTHR37806">
    <property type="entry name" value="LMO0724 PROTEIN"/>
    <property type="match status" value="1"/>
</dbReference>
<accession>A0A6P1EBY6</accession>
<name>A0A6P1EBY6_LENHI</name>
<feature type="domain" description="Peptidase C39-like" evidence="1">
    <location>
        <begin position="8"/>
        <end position="156"/>
    </location>
</feature>
<sequence length="183" mass="20867">MTQRVLLGVENISQLSWGAINGCEAASLLEGFHFNREAVEVSYGKFLLDMPISQDGNPYHGFGGSPFKNQSGKFEAIFTRPLIEWGRKYGRLRDLSGADSSWLFDEVQKGHPVLTYVTVHFEQPKWEKYPFGLVPVNNHAVILDGFDQNRVHVSDPIDGKYWMAKEKFETIYYSRKMAVSLTK</sequence>
<reference evidence="2 3" key="1">
    <citation type="submission" date="2019-12" db="EMBL/GenBank/DDBJ databases">
        <title>Lactobacillus hilgardii FLUB.</title>
        <authorList>
            <person name="Gustaw K."/>
        </authorList>
    </citation>
    <scope>NUCLEOTIDE SEQUENCE [LARGE SCALE GENOMIC DNA]</scope>
    <source>
        <strain evidence="2 3">FLUB</strain>
    </source>
</reference>
<dbReference type="PANTHER" id="PTHR37806:SF1">
    <property type="entry name" value="PEPTIDASE C39-LIKE DOMAIN-CONTAINING PROTEIN"/>
    <property type="match status" value="1"/>
</dbReference>
<dbReference type="InterPro" id="IPR039564">
    <property type="entry name" value="Peptidase_C39-like"/>
</dbReference>
<dbReference type="Gene3D" id="3.90.70.10">
    <property type="entry name" value="Cysteine proteinases"/>
    <property type="match status" value="1"/>
</dbReference>
<dbReference type="Proteomes" id="UP000465035">
    <property type="component" value="Chromosome"/>
</dbReference>
<dbReference type="AlphaFoldDB" id="A0A6P1EBY6"/>
<evidence type="ECO:0000259" key="1">
    <source>
        <dbReference type="Pfam" id="PF13529"/>
    </source>
</evidence>